<feature type="coiled-coil region" evidence="1">
    <location>
        <begin position="233"/>
        <end position="321"/>
    </location>
</feature>
<organism evidence="4 5">
    <name type="scientific">Rhizopogon vesiculosus</name>
    <dbReference type="NCBI Taxonomy" id="180088"/>
    <lineage>
        <taxon>Eukaryota</taxon>
        <taxon>Fungi</taxon>
        <taxon>Dikarya</taxon>
        <taxon>Basidiomycota</taxon>
        <taxon>Agaricomycotina</taxon>
        <taxon>Agaricomycetes</taxon>
        <taxon>Agaricomycetidae</taxon>
        <taxon>Boletales</taxon>
        <taxon>Suillineae</taxon>
        <taxon>Rhizopogonaceae</taxon>
        <taxon>Rhizopogon</taxon>
    </lineage>
</organism>
<feature type="transmembrane region" description="Helical" evidence="3">
    <location>
        <begin position="190"/>
        <end position="208"/>
    </location>
</feature>
<dbReference type="PANTHER" id="PTHR42032">
    <property type="entry name" value="YALI0E30679P"/>
    <property type="match status" value="1"/>
</dbReference>
<name>A0A1J8QF07_9AGAM</name>
<evidence type="ECO:0000313" key="4">
    <source>
        <dbReference type="EMBL" id="OJA20278.1"/>
    </source>
</evidence>
<accession>A0A1J8QF07</accession>
<evidence type="ECO:0000256" key="3">
    <source>
        <dbReference type="SAM" id="Phobius"/>
    </source>
</evidence>
<protein>
    <submittedName>
        <fullName evidence="4">Uncharacterized protein</fullName>
    </submittedName>
</protein>
<dbReference type="AlphaFoldDB" id="A0A1J8QF07"/>
<feature type="region of interest" description="Disordered" evidence="2">
    <location>
        <begin position="1"/>
        <end position="68"/>
    </location>
</feature>
<keyword evidence="3" id="KW-1133">Transmembrane helix</keyword>
<dbReference type="OrthoDB" id="10263751at2759"/>
<keyword evidence="3" id="KW-0812">Transmembrane</keyword>
<dbReference type="STRING" id="180088.A0A1J8QF07"/>
<keyword evidence="1" id="KW-0175">Coiled coil</keyword>
<comment type="caution">
    <text evidence="4">The sequence shown here is derived from an EMBL/GenBank/DDBJ whole genome shotgun (WGS) entry which is preliminary data.</text>
</comment>
<sequence>MDHFVKIRRPFLDTSPLSSPLVHESESDSGDESGSETPSPPVRSSARFPSFAPPLEQNGSSDKSPNVEPENGKGWYEFDLSVIVALASPIGNWLTGGDHIKNLFLILLLIFYLHQIIQVPWGLYHLSRPRLRSPDVPTRQMPAEQEVFRQVASSELRTLEIFYLSLTILSPLLGAALLRTILISMNGPDAISWFSTSLFIFATGVRPWKHLVERLRHRTQDLHTFIHHPPDSSSDAQSQIEALVRRIARLEAQLNECKDAMKVLTEDVFDHMEGAVDGLERSMRKQEKKNDTNYSSQESRLATLEQNVEGLLEKKEISVQESTLSHHLTSAFYTAVEPLTIVFPQWGRSSRPDKLPPSPRPPAKLGRPRVATKLETIPEGAVFMSKKARYRCPSFRIPGLNYVLRIGDLATLPVRRIVAFLLTGRVYSPRVPTSSP</sequence>
<dbReference type="EMBL" id="LVVM01000657">
    <property type="protein sequence ID" value="OJA20278.1"/>
    <property type="molecule type" value="Genomic_DNA"/>
</dbReference>
<feature type="transmembrane region" description="Helical" evidence="3">
    <location>
        <begin position="103"/>
        <end position="124"/>
    </location>
</feature>
<feature type="region of interest" description="Disordered" evidence="2">
    <location>
        <begin position="348"/>
        <end position="367"/>
    </location>
</feature>
<reference evidence="4 5" key="1">
    <citation type="submission" date="2016-03" db="EMBL/GenBank/DDBJ databases">
        <title>Comparative genomics of the ectomycorrhizal sister species Rhizopogon vinicolor and Rhizopogon vesiculosus (Basidiomycota: Boletales) reveals a divergence of the mating type B locus.</title>
        <authorList>
            <person name="Mujic A.B."/>
            <person name="Kuo A."/>
            <person name="Tritt A."/>
            <person name="Lipzen A."/>
            <person name="Chen C."/>
            <person name="Johnson J."/>
            <person name="Sharma A."/>
            <person name="Barry K."/>
            <person name="Grigoriev I.V."/>
            <person name="Spatafora J.W."/>
        </authorList>
    </citation>
    <scope>NUCLEOTIDE SEQUENCE [LARGE SCALE GENOMIC DNA]</scope>
    <source>
        <strain evidence="4 5">AM-OR11-056</strain>
    </source>
</reference>
<evidence type="ECO:0000313" key="5">
    <source>
        <dbReference type="Proteomes" id="UP000183567"/>
    </source>
</evidence>
<feature type="transmembrane region" description="Helical" evidence="3">
    <location>
        <begin position="161"/>
        <end position="184"/>
    </location>
</feature>
<evidence type="ECO:0000256" key="2">
    <source>
        <dbReference type="SAM" id="MobiDB-lite"/>
    </source>
</evidence>
<evidence type="ECO:0000256" key="1">
    <source>
        <dbReference type="SAM" id="Coils"/>
    </source>
</evidence>
<dbReference type="Proteomes" id="UP000183567">
    <property type="component" value="Unassembled WGS sequence"/>
</dbReference>
<proteinExistence type="predicted"/>
<gene>
    <name evidence="4" type="primary">RVUP29</name>
    <name evidence="4" type="ORF">AZE42_07662</name>
</gene>
<keyword evidence="5" id="KW-1185">Reference proteome</keyword>
<dbReference type="PANTHER" id="PTHR42032:SF1">
    <property type="entry name" value="YALI0E30679P"/>
    <property type="match status" value="1"/>
</dbReference>
<keyword evidence="3" id="KW-0472">Membrane</keyword>